<reference evidence="1 2" key="1">
    <citation type="journal article" date="2021" name="bioRxiv">
        <title>Unique metabolic strategies in Hadean analogues reveal hints for primordial physiology.</title>
        <authorList>
            <person name="Nobu M.K."/>
            <person name="Nakai R."/>
            <person name="Tamazawa S."/>
            <person name="Mori H."/>
            <person name="Toyoda A."/>
            <person name="Ijiri A."/>
            <person name="Suzuki S."/>
            <person name="Kurokawa K."/>
            <person name="Kamagata Y."/>
            <person name="Tamaki H."/>
        </authorList>
    </citation>
    <scope>NUCLEOTIDE SEQUENCE [LARGE SCALE GENOMIC DNA]</scope>
    <source>
        <strain evidence="1">BS525</strain>
    </source>
</reference>
<dbReference type="GO" id="GO:0051301">
    <property type="term" value="P:cell division"/>
    <property type="evidence" value="ECO:0007669"/>
    <property type="project" value="UniProtKB-KW"/>
</dbReference>
<organism evidence="1 2">
    <name type="scientific">Psychracetigena formicireducens</name>
    <dbReference type="NCBI Taxonomy" id="2986056"/>
    <lineage>
        <taxon>Bacteria</taxon>
        <taxon>Bacillati</taxon>
        <taxon>Candidatus Lithacetigenota</taxon>
        <taxon>Candidatus Psychracetigena</taxon>
    </lineage>
</organism>
<name>A0A9E2BGY5_PSYF1</name>
<accession>A0A9E2BGY5</accession>
<gene>
    <name evidence="1" type="primary">divIB</name>
    <name evidence="1" type="ORF">DDT42_00700</name>
</gene>
<comment type="caution">
    <text evidence="1">The sequence shown here is derived from an EMBL/GenBank/DDBJ whole genome shotgun (WGS) entry which is preliminary data.</text>
</comment>
<keyword evidence="1" id="KW-0131">Cell cycle</keyword>
<keyword evidence="1" id="KW-0132">Cell division</keyword>
<proteinExistence type="predicted"/>
<dbReference type="EMBL" id="QLTW01000026">
    <property type="protein sequence ID" value="MBT9144844.1"/>
    <property type="molecule type" value="Genomic_DNA"/>
</dbReference>
<sequence>MFIRLLIVFLLLPLVFLLVLPATAALIFGNKQVRIIYEGSLPPNIHKYISSPLSFRNYLFLSENNISNLVLHNYPLIKEIKINRYFPATLYVRGYPRTIIASVIHQKKVWLLDSEGQVVNNMNLTYPGVPEIEVKSQLTFNQQQITKVIKAIFSMEKVQDGFISRIKQFKFINREELLITFINGSQVKVYYSELPVKLSLIIKLVPLHSEGYLLDFTASNQVVVRKVEKKD</sequence>
<evidence type="ECO:0000313" key="1">
    <source>
        <dbReference type="EMBL" id="MBT9144844.1"/>
    </source>
</evidence>
<protein>
    <submittedName>
        <fullName evidence="1">Cell division protein DivIB</fullName>
    </submittedName>
</protein>
<dbReference type="AlphaFoldDB" id="A0A9E2BGY5"/>
<evidence type="ECO:0000313" key="2">
    <source>
        <dbReference type="Proteomes" id="UP000811545"/>
    </source>
</evidence>
<dbReference type="Proteomes" id="UP000811545">
    <property type="component" value="Unassembled WGS sequence"/>
</dbReference>